<keyword evidence="2" id="KW-0723">Serine/threonine-protein kinase</keyword>
<dbReference type="Pfam" id="PF00069">
    <property type="entry name" value="Pkinase"/>
    <property type="match status" value="1"/>
</dbReference>
<evidence type="ECO:0000256" key="2">
    <source>
        <dbReference type="ARBA" id="ARBA00022527"/>
    </source>
</evidence>
<comment type="catalytic activity">
    <reaction evidence="7">
        <text>L-threonyl-[protein] + ATP = O-phospho-L-threonyl-[protein] + ADP + H(+)</text>
        <dbReference type="Rhea" id="RHEA:46608"/>
        <dbReference type="Rhea" id="RHEA-COMP:11060"/>
        <dbReference type="Rhea" id="RHEA-COMP:11605"/>
        <dbReference type="ChEBI" id="CHEBI:15378"/>
        <dbReference type="ChEBI" id="CHEBI:30013"/>
        <dbReference type="ChEBI" id="CHEBI:30616"/>
        <dbReference type="ChEBI" id="CHEBI:61977"/>
        <dbReference type="ChEBI" id="CHEBI:456216"/>
        <dbReference type="EC" id="2.7.11.1"/>
    </reaction>
</comment>
<evidence type="ECO:0000256" key="1">
    <source>
        <dbReference type="ARBA" id="ARBA00012513"/>
    </source>
</evidence>
<dbReference type="InterPro" id="IPR000719">
    <property type="entry name" value="Prot_kinase_dom"/>
</dbReference>
<feature type="domain" description="Protein kinase" evidence="12">
    <location>
        <begin position="308"/>
        <end position="606"/>
    </location>
</feature>
<dbReference type="InterPro" id="IPR011009">
    <property type="entry name" value="Kinase-like_dom_sf"/>
</dbReference>
<feature type="binding site" evidence="9">
    <location>
        <position position="336"/>
    </location>
    <ligand>
        <name>ATP</name>
        <dbReference type="ChEBI" id="CHEBI:30616"/>
    </ligand>
</feature>
<evidence type="ECO:0000256" key="5">
    <source>
        <dbReference type="ARBA" id="ARBA00022777"/>
    </source>
</evidence>
<keyword evidence="5" id="KW-0418">Kinase</keyword>
<evidence type="ECO:0000256" key="4">
    <source>
        <dbReference type="ARBA" id="ARBA00022741"/>
    </source>
</evidence>
<evidence type="ECO:0000256" key="7">
    <source>
        <dbReference type="ARBA" id="ARBA00047899"/>
    </source>
</evidence>
<dbReference type="PROSITE" id="PS50011">
    <property type="entry name" value="PROTEIN_KINASE_DOM"/>
    <property type="match status" value="1"/>
</dbReference>
<accession>A0AAD7U524</accession>
<evidence type="ECO:0000313" key="13">
    <source>
        <dbReference type="EMBL" id="KAJ8497171.1"/>
    </source>
</evidence>
<dbReference type="EMBL" id="JAPEVG010000008">
    <property type="protein sequence ID" value="KAJ8497171.1"/>
    <property type="molecule type" value="Genomic_DNA"/>
</dbReference>
<evidence type="ECO:0000259" key="12">
    <source>
        <dbReference type="PROSITE" id="PS50011"/>
    </source>
</evidence>
<evidence type="ECO:0000256" key="11">
    <source>
        <dbReference type="SAM" id="SignalP"/>
    </source>
</evidence>
<dbReference type="SUPFAM" id="SSF56112">
    <property type="entry name" value="Protein kinase-like (PK-like)"/>
    <property type="match status" value="1"/>
</dbReference>
<dbReference type="PROSITE" id="PS00108">
    <property type="entry name" value="PROTEIN_KINASE_ST"/>
    <property type="match status" value="1"/>
</dbReference>
<evidence type="ECO:0000256" key="10">
    <source>
        <dbReference type="SAM" id="MobiDB-lite"/>
    </source>
</evidence>
<feature type="chain" id="PRO_5042009264" description="non-specific serine/threonine protein kinase" evidence="11">
    <location>
        <begin position="19"/>
        <end position="673"/>
    </location>
</feature>
<feature type="signal peptide" evidence="11">
    <location>
        <begin position="1"/>
        <end position="18"/>
    </location>
</feature>
<comment type="caution">
    <text evidence="13">The sequence shown here is derived from an EMBL/GenBank/DDBJ whole genome shotgun (WGS) entry which is preliminary data.</text>
</comment>
<keyword evidence="3" id="KW-0808">Transferase</keyword>
<proteinExistence type="predicted"/>
<keyword evidence="4 9" id="KW-0547">Nucleotide-binding</keyword>
<dbReference type="GO" id="GO:0005524">
    <property type="term" value="F:ATP binding"/>
    <property type="evidence" value="ECO:0007669"/>
    <property type="project" value="UniProtKB-UniRule"/>
</dbReference>
<feature type="region of interest" description="Disordered" evidence="10">
    <location>
        <begin position="257"/>
        <end position="303"/>
    </location>
</feature>
<dbReference type="EC" id="2.7.11.1" evidence="1"/>
<dbReference type="Proteomes" id="UP001215151">
    <property type="component" value="Unassembled WGS sequence"/>
</dbReference>
<evidence type="ECO:0000256" key="9">
    <source>
        <dbReference type="PROSITE-ProRule" id="PRU10141"/>
    </source>
</evidence>
<feature type="compositionally biased region" description="Basic and acidic residues" evidence="10">
    <location>
        <begin position="155"/>
        <end position="174"/>
    </location>
</feature>
<keyword evidence="6 9" id="KW-0067">ATP-binding</keyword>
<evidence type="ECO:0000256" key="6">
    <source>
        <dbReference type="ARBA" id="ARBA00022840"/>
    </source>
</evidence>
<keyword evidence="11" id="KW-0732">Signal</keyword>
<comment type="catalytic activity">
    <reaction evidence="8">
        <text>L-seryl-[protein] + ATP = O-phospho-L-seryl-[protein] + ADP + H(+)</text>
        <dbReference type="Rhea" id="RHEA:17989"/>
        <dbReference type="Rhea" id="RHEA-COMP:9863"/>
        <dbReference type="Rhea" id="RHEA-COMP:11604"/>
        <dbReference type="ChEBI" id="CHEBI:15378"/>
        <dbReference type="ChEBI" id="CHEBI:29999"/>
        <dbReference type="ChEBI" id="CHEBI:30616"/>
        <dbReference type="ChEBI" id="CHEBI:83421"/>
        <dbReference type="ChEBI" id="CHEBI:456216"/>
        <dbReference type="EC" id="2.7.11.1"/>
    </reaction>
</comment>
<dbReference type="SMART" id="SM00220">
    <property type="entry name" value="S_TKc"/>
    <property type="match status" value="1"/>
</dbReference>
<evidence type="ECO:0000313" key="14">
    <source>
        <dbReference type="Proteomes" id="UP001215151"/>
    </source>
</evidence>
<dbReference type="InterPro" id="IPR050236">
    <property type="entry name" value="Ser_Thr_kinase_AGC"/>
</dbReference>
<keyword evidence="14" id="KW-1185">Reference proteome</keyword>
<protein>
    <recommendedName>
        <fullName evidence="1">non-specific serine/threonine protein kinase</fullName>
        <ecNumber evidence="1">2.7.11.1</ecNumber>
    </recommendedName>
</protein>
<name>A0AAD7U524_9APHY</name>
<feature type="region of interest" description="Disordered" evidence="10">
    <location>
        <begin position="149"/>
        <end position="174"/>
    </location>
</feature>
<dbReference type="InterPro" id="IPR017441">
    <property type="entry name" value="Protein_kinase_ATP_BS"/>
</dbReference>
<organism evidence="13 14">
    <name type="scientific">Trametes cubensis</name>
    <dbReference type="NCBI Taxonomy" id="1111947"/>
    <lineage>
        <taxon>Eukaryota</taxon>
        <taxon>Fungi</taxon>
        <taxon>Dikarya</taxon>
        <taxon>Basidiomycota</taxon>
        <taxon>Agaricomycotina</taxon>
        <taxon>Agaricomycetes</taxon>
        <taxon>Polyporales</taxon>
        <taxon>Polyporaceae</taxon>
        <taxon>Trametes</taxon>
    </lineage>
</organism>
<dbReference type="InterPro" id="IPR008271">
    <property type="entry name" value="Ser/Thr_kinase_AS"/>
</dbReference>
<dbReference type="CDD" id="cd00180">
    <property type="entry name" value="PKc"/>
    <property type="match status" value="1"/>
</dbReference>
<dbReference type="Gene3D" id="3.30.200.20">
    <property type="entry name" value="Phosphorylase Kinase, domain 1"/>
    <property type="match status" value="1"/>
</dbReference>
<dbReference type="AlphaFoldDB" id="A0AAD7U524"/>
<feature type="compositionally biased region" description="Acidic residues" evidence="10">
    <location>
        <begin position="267"/>
        <end position="295"/>
    </location>
</feature>
<dbReference type="PANTHER" id="PTHR24356">
    <property type="entry name" value="SERINE/THREONINE-PROTEIN KINASE"/>
    <property type="match status" value="1"/>
</dbReference>
<evidence type="ECO:0000256" key="3">
    <source>
        <dbReference type="ARBA" id="ARBA00022679"/>
    </source>
</evidence>
<sequence length="673" mass="74837">MSIFQAVLSCLLPGFTAAKTTSGIDASSRHNTRSTLGQSRSVVSSRLSCSSSVISQTNEDGLIYFKRHYGLGLLIAQCIPGYCSPLRLLARTLRLAPSSSDNVTPQPAGIRTPSPFSIFDAVTPGQGAYPRQYPLGFARATPPKITWLSAPADVPDTHEPTDPEHREGSPEEYTRRQFVDSAAMYISALHPYFPIPPPRRNKIVIPAYEDVHGSVEASWKDTQAAWSPTVPTAPAHQLSHLPIPTAPAHPSQARVCAGQKRRRCDSDLVDDGNEYNDEQDDGEEYGSYDGYDDDAPCSTPRHPDGTEYHILGMLGEGSFGRVMLAGTSTGDLVALKVMHKPMLYHSPGTRQILYNERDLLSMAAREKTLFLMHLKAAWEEEDNVFLAMDLCAEDLRSRIRRAVRSGIPIPPDEMKLLCVEMLFALMELDALKIVHGDIKPDNILITKTGSIVLSDFGLSQCALTLDPTRDQSRPFCEWSAPETNGTPGYYAPEVLLRYSRAPTPSFTSLADVFSMGLVFVELFCGLELPLWDPVDDPIDIDVDIDAWQDMDLPQRQAARMMVEGIRKVIDGNWIADEDARDMVQLMLLADPKERPTPLQLLAHPYFGDVDLEAVIYGTARHAYTPHFFSGLKKHVRDLRFSTYAKGEGRHLRRGELYMEQDRGPLKSFTYPDP</sequence>
<gene>
    <name evidence="13" type="ORF">ONZ51_g701</name>
</gene>
<evidence type="ECO:0000256" key="8">
    <source>
        <dbReference type="ARBA" id="ARBA00048679"/>
    </source>
</evidence>
<reference evidence="13" key="1">
    <citation type="submission" date="2022-11" db="EMBL/GenBank/DDBJ databases">
        <title>Genome Sequence of Cubamyces cubensis.</title>
        <authorList>
            <person name="Buettner E."/>
        </authorList>
    </citation>
    <scope>NUCLEOTIDE SEQUENCE</scope>
    <source>
        <strain evidence="13">MPL-01</strain>
    </source>
</reference>
<dbReference type="PROSITE" id="PS00107">
    <property type="entry name" value="PROTEIN_KINASE_ATP"/>
    <property type="match status" value="1"/>
</dbReference>
<dbReference type="Gene3D" id="1.10.510.10">
    <property type="entry name" value="Transferase(Phosphotransferase) domain 1"/>
    <property type="match status" value="1"/>
</dbReference>
<dbReference type="GO" id="GO:0004674">
    <property type="term" value="F:protein serine/threonine kinase activity"/>
    <property type="evidence" value="ECO:0007669"/>
    <property type="project" value="UniProtKB-KW"/>
</dbReference>